<sequence length="1013" mass="110913">MRNNNKEARQVNTTERTPSNGRFRKSLLVSAIAAVSCINVAHAQESEGQLEEVVVTGTRATIQSTIDIKRNSTTIVDGLSATDIGDMPALSIGEALENITGAASHRENGGATEISIRGLGPYLSATTFNGRGATNGSGDRSVNFSQFPSELVNKIAIYKTQDASLIEGGVAGLIALETVKPLEYGKQRIQVDAKLNFNPNQANIDDPMNGNLGFRGTVSYIDQFEIGDAALGVSLGYQKSDISQPESEMRSSSPSGSSLYACLYDPDISAGFYRTSSGDCNSGGTYDTTKDSETGKAVNDGSPYGFAPSSNGYRQNDTADERDAVFAAIQFQPTDQLDINLDVQQSKRVQAEQRHDLNFANMRRVTPGITDQAVVISSTGAVTSWAGETAIESNSETYSRTEDYLGYGLNVAYELTDDITISGDYSFSETTREEVQYLLRTQSNNDDVNGDSSSYRPLVAWDMDSGIRQYAVLDFDVTDHAVFSDEYRVRIDNDVDRTNTATAFRADIDWRVSSDFITSVKGGVRYSELEYLDLGSARNEFEVDRNNSDPDTKALDVAAISAVNSACAIDFPESNFLSSERSGDLVTQLASDGSVVGSSNSWATFDTVCAAQMIANYRGESLEYPELENGTSQVTDVTETTTAAYVMADFETSLANTPVRGNFGVRVVQTEVESVGYRTAFDVVTSDSGTLKLEPTGELERESAGGDYTELLPSVNVIADLTDNLMLRGAVYRGLSRPDPADLGYKRDFDENTEDDITDVNQLIDSVDGDGNPNMQPLTSWNFDAAIEWYANDDTMLGFGVYHKKFQGGFETIRTTESFLIDGVSTEAEFDLVSTNEETSNLTGFELNASHNFSYLPGYWSGLGVKGSFNHAISDFEFEDSNYGDITKTDEDGNIVEEYIGIVEPGNVPGFSENVFSGQIYYQIGELDTSLIYKYRSEYFQPYTSNGTRLRYVSDVGVWEARVSYKLTKNVKLSLEAINLFDEPKKQYFYSRDNLGELNSYGPRIFVGVKAKF</sequence>
<evidence type="ECO:0000259" key="7">
    <source>
        <dbReference type="Pfam" id="PF07715"/>
    </source>
</evidence>
<dbReference type="Gene3D" id="2.40.170.20">
    <property type="entry name" value="TonB-dependent receptor, beta-barrel domain"/>
    <property type="match status" value="2"/>
</dbReference>
<evidence type="ECO:0000256" key="2">
    <source>
        <dbReference type="ARBA" id="ARBA00023136"/>
    </source>
</evidence>
<comment type="subcellular location">
    <subcellularLocation>
        <location evidence="1 4">Cell outer membrane</location>
    </subcellularLocation>
</comment>
<keyword evidence="3" id="KW-0998">Cell outer membrane</keyword>
<dbReference type="InterPro" id="IPR000531">
    <property type="entry name" value="Beta-barrel_TonB"/>
</dbReference>
<feature type="region of interest" description="Disordered" evidence="5">
    <location>
        <begin position="1"/>
        <end position="22"/>
    </location>
</feature>
<evidence type="ECO:0000313" key="8">
    <source>
        <dbReference type="EMBL" id="MDO6421634.1"/>
    </source>
</evidence>
<dbReference type="RefSeq" id="WP_303491179.1">
    <property type="nucleotide sequence ID" value="NZ_JAUOPB010000002.1"/>
</dbReference>
<feature type="domain" description="TonB-dependent receptor plug" evidence="7">
    <location>
        <begin position="69"/>
        <end position="171"/>
    </location>
</feature>
<name>A0AAW7X2A7_9GAMM</name>
<feature type="compositionally biased region" description="Polar residues" evidence="5">
    <location>
        <begin position="10"/>
        <end position="20"/>
    </location>
</feature>
<dbReference type="EMBL" id="JAUOPB010000002">
    <property type="protein sequence ID" value="MDO6421634.1"/>
    <property type="molecule type" value="Genomic_DNA"/>
</dbReference>
<dbReference type="Gene3D" id="2.170.130.10">
    <property type="entry name" value="TonB-dependent receptor, plug domain"/>
    <property type="match status" value="1"/>
</dbReference>
<keyword evidence="4" id="KW-0798">TonB box</keyword>
<dbReference type="NCBIfam" id="TIGR01782">
    <property type="entry name" value="TonB-Xanth-Caul"/>
    <property type="match status" value="1"/>
</dbReference>
<dbReference type="Pfam" id="PF07715">
    <property type="entry name" value="Plug"/>
    <property type="match status" value="1"/>
</dbReference>
<dbReference type="InterPro" id="IPR037066">
    <property type="entry name" value="Plug_dom_sf"/>
</dbReference>
<keyword evidence="8" id="KW-0675">Receptor</keyword>
<feature type="domain" description="TonB-dependent receptor-like beta-barrel" evidence="6">
    <location>
        <begin position="443"/>
        <end position="980"/>
    </location>
</feature>
<comment type="similarity">
    <text evidence="4">Belongs to the TonB-dependent receptor family.</text>
</comment>
<dbReference type="AlphaFoldDB" id="A0AAW7X2A7"/>
<accession>A0AAW7X2A7</accession>
<dbReference type="InterPro" id="IPR012910">
    <property type="entry name" value="Plug_dom"/>
</dbReference>
<comment type="caution">
    <text evidence="8">The sequence shown here is derived from an EMBL/GenBank/DDBJ whole genome shotgun (WGS) entry which is preliminary data.</text>
</comment>
<dbReference type="Pfam" id="PF00593">
    <property type="entry name" value="TonB_dep_Rec_b-barrel"/>
    <property type="match status" value="1"/>
</dbReference>
<gene>
    <name evidence="8" type="ORF">Q4521_04030</name>
</gene>
<evidence type="ECO:0000256" key="3">
    <source>
        <dbReference type="ARBA" id="ARBA00023237"/>
    </source>
</evidence>
<protein>
    <submittedName>
        <fullName evidence="8">TonB-dependent receptor</fullName>
    </submittedName>
</protein>
<dbReference type="PANTHER" id="PTHR40980:SF3">
    <property type="entry name" value="TONB-DEPENDENT RECEPTOR-LIKE BETA-BARREL DOMAIN-CONTAINING PROTEIN"/>
    <property type="match status" value="1"/>
</dbReference>
<evidence type="ECO:0000256" key="5">
    <source>
        <dbReference type="SAM" id="MobiDB-lite"/>
    </source>
</evidence>
<evidence type="ECO:0000256" key="1">
    <source>
        <dbReference type="ARBA" id="ARBA00004442"/>
    </source>
</evidence>
<proteinExistence type="inferred from homology"/>
<evidence type="ECO:0000313" key="9">
    <source>
        <dbReference type="Proteomes" id="UP001169760"/>
    </source>
</evidence>
<evidence type="ECO:0000256" key="4">
    <source>
        <dbReference type="RuleBase" id="RU003357"/>
    </source>
</evidence>
<organism evidence="8 9">
    <name type="scientific">Saccharophagus degradans</name>
    <dbReference type="NCBI Taxonomy" id="86304"/>
    <lineage>
        <taxon>Bacteria</taxon>
        <taxon>Pseudomonadati</taxon>
        <taxon>Pseudomonadota</taxon>
        <taxon>Gammaproteobacteria</taxon>
        <taxon>Cellvibrionales</taxon>
        <taxon>Cellvibrionaceae</taxon>
        <taxon>Saccharophagus</taxon>
    </lineage>
</organism>
<dbReference type="GO" id="GO:0009279">
    <property type="term" value="C:cell outer membrane"/>
    <property type="evidence" value="ECO:0007669"/>
    <property type="project" value="UniProtKB-SubCell"/>
</dbReference>
<dbReference type="Proteomes" id="UP001169760">
    <property type="component" value="Unassembled WGS sequence"/>
</dbReference>
<reference evidence="8" key="1">
    <citation type="submission" date="2023-07" db="EMBL/GenBank/DDBJ databases">
        <title>Genome content predicts the carbon catabolic preferences of heterotrophic bacteria.</title>
        <authorList>
            <person name="Gralka M."/>
        </authorList>
    </citation>
    <scope>NUCLEOTIDE SEQUENCE</scope>
    <source>
        <strain evidence="8">I3M17_2</strain>
    </source>
</reference>
<dbReference type="InterPro" id="IPR036942">
    <property type="entry name" value="Beta-barrel_TonB_sf"/>
</dbReference>
<dbReference type="SUPFAM" id="SSF56935">
    <property type="entry name" value="Porins"/>
    <property type="match status" value="1"/>
</dbReference>
<dbReference type="PANTHER" id="PTHR40980">
    <property type="entry name" value="PLUG DOMAIN-CONTAINING PROTEIN"/>
    <property type="match status" value="1"/>
</dbReference>
<feature type="region of interest" description="Disordered" evidence="5">
    <location>
        <begin position="285"/>
        <end position="316"/>
    </location>
</feature>
<dbReference type="InterPro" id="IPR010104">
    <property type="entry name" value="TonB_rcpt_bac"/>
</dbReference>
<keyword evidence="2 4" id="KW-0472">Membrane</keyword>
<evidence type="ECO:0000259" key="6">
    <source>
        <dbReference type="Pfam" id="PF00593"/>
    </source>
</evidence>